<comment type="subcellular location">
    <subcellularLocation>
        <location evidence="1">Membrane</location>
        <topology evidence="1">Multi-pass membrane protein</topology>
    </subcellularLocation>
</comment>
<evidence type="ECO:0000256" key="2">
    <source>
        <dbReference type="ARBA" id="ARBA00022692"/>
    </source>
</evidence>
<dbReference type="Pfam" id="PF04138">
    <property type="entry name" value="GtrA_DPMS_TM"/>
    <property type="match status" value="1"/>
</dbReference>
<dbReference type="EMBL" id="JADJZA010000006">
    <property type="protein sequence ID" value="MBK9297125.1"/>
    <property type="molecule type" value="Genomic_DNA"/>
</dbReference>
<comment type="caution">
    <text evidence="8">The sequence shown here is derived from an EMBL/GenBank/DDBJ whole genome shotgun (WGS) entry which is preliminary data.</text>
</comment>
<evidence type="ECO:0000256" key="4">
    <source>
        <dbReference type="ARBA" id="ARBA00023136"/>
    </source>
</evidence>
<dbReference type="Proteomes" id="UP000727993">
    <property type="component" value="Unassembled WGS sequence"/>
</dbReference>
<dbReference type="GO" id="GO:0016020">
    <property type="term" value="C:membrane"/>
    <property type="evidence" value="ECO:0007669"/>
    <property type="project" value="UniProtKB-SubCell"/>
</dbReference>
<proteinExistence type="predicted"/>
<feature type="transmembrane region" description="Helical" evidence="6">
    <location>
        <begin position="32"/>
        <end position="50"/>
    </location>
</feature>
<feature type="domain" description="GtrA/DPMS transmembrane" evidence="7">
    <location>
        <begin position="26"/>
        <end position="85"/>
    </location>
</feature>
<feature type="transmembrane region" description="Helical" evidence="6">
    <location>
        <begin position="130"/>
        <end position="150"/>
    </location>
</feature>
<evidence type="ECO:0000259" key="7">
    <source>
        <dbReference type="Pfam" id="PF04138"/>
    </source>
</evidence>
<feature type="transmembrane region" description="Helical" evidence="6">
    <location>
        <begin position="98"/>
        <end position="118"/>
    </location>
</feature>
<accession>A0A936NB91</accession>
<evidence type="ECO:0000313" key="8">
    <source>
        <dbReference type="EMBL" id="MBK9297125.1"/>
    </source>
</evidence>
<keyword evidence="2 6" id="KW-0812">Transmembrane</keyword>
<keyword evidence="4 6" id="KW-0472">Membrane</keyword>
<dbReference type="AlphaFoldDB" id="A0A936NB91"/>
<evidence type="ECO:0000256" key="5">
    <source>
        <dbReference type="SAM" id="MobiDB-lite"/>
    </source>
</evidence>
<evidence type="ECO:0000313" key="9">
    <source>
        <dbReference type="Proteomes" id="UP000727993"/>
    </source>
</evidence>
<feature type="transmembrane region" description="Helical" evidence="6">
    <location>
        <begin position="56"/>
        <end position="78"/>
    </location>
</feature>
<dbReference type="GO" id="GO:0000271">
    <property type="term" value="P:polysaccharide biosynthetic process"/>
    <property type="evidence" value="ECO:0007669"/>
    <property type="project" value="InterPro"/>
</dbReference>
<evidence type="ECO:0000256" key="6">
    <source>
        <dbReference type="SAM" id="Phobius"/>
    </source>
</evidence>
<keyword evidence="3 6" id="KW-1133">Transmembrane helix</keyword>
<reference evidence="8 9" key="1">
    <citation type="submission" date="2020-10" db="EMBL/GenBank/DDBJ databases">
        <title>Connecting structure to function with the recovery of over 1000 high-quality activated sludge metagenome-assembled genomes encoding full-length rRNA genes using long-read sequencing.</title>
        <authorList>
            <person name="Singleton C.M."/>
            <person name="Petriglieri F."/>
            <person name="Kristensen J.M."/>
            <person name="Kirkegaard R.H."/>
            <person name="Michaelsen T.Y."/>
            <person name="Andersen M.H."/>
            <person name="Karst S.M."/>
            <person name="Dueholm M.S."/>
            <person name="Nielsen P.H."/>
            <person name="Albertsen M."/>
        </authorList>
    </citation>
    <scope>NUCLEOTIDE SEQUENCE [LARGE SCALE GENOMIC DNA]</scope>
    <source>
        <strain evidence="8">Lyne_18-Q3-R50-59_MAXAC.006</strain>
    </source>
</reference>
<sequence>MHTAEDIWEEVPAKTSTDRIKKLWNHHQFRKLLRYSAVSLVFVPLGQILLQLFHWWLGIAVVPAQLIAATILTPPNFLANKYYVWRHANRDKVRTEVIVFWVSAVLGTAFAAYCLYLVDGWLPEDTTAAWVRALGIFAAQLIGYGVVWAARFVFLDKLVFTVTHLNEDETSEVVADVSGDLFPGVVFDGASPDVPGPAASPDAEVATVDDDSDKSSVPGS</sequence>
<evidence type="ECO:0000256" key="1">
    <source>
        <dbReference type="ARBA" id="ARBA00004141"/>
    </source>
</evidence>
<organism evidence="8 9">
    <name type="scientific">Candidatus Neomicrothrix subdominans</name>
    <dbReference type="NCBI Taxonomy" id="2954438"/>
    <lineage>
        <taxon>Bacteria</taxon>
        <taxon>Bacillati</taxon>
        <taxon>Actinomycetota</taxon>
        <taxon>Acidimicrobiia</taxon>
        <taxon>Acidimicrobiales</taxon>
        <taxon>Microthrixaceae</taxon>
        <taxon>Candidatus Neomicrothrix</taxon>
    </lineage>
</organism>
<name>A0A936NB91_9ACTN</name>
<evidence type="ECO:0000256" key="3">
    <source>
        <dbReference type="ARBA" id="ARBA00022989"/>
    </source>
</evidence>
<protein>
    <submittedName>
        <fullName evidence="8">GtrA family protein</fullName>
    </submittedName>
</protein>
<dbReference type="InterPro" id="IPR007267">
    <property type="entry name" value="GtrA_DPMS_TM"/>
</dbReference>
<gene>
    <name evidence="8" type="ORF">IPN02_09880</name>
</gene>
<feature type="region of interest" description="Disordered" evidence="5">
    <location>
        <begin position="192"/>
        <end position="220"/>
    </location>
</feature>